<gene>
    <name evidence="4" type="ORF">AU252_11360</name>
    <name evidence="5" type="ORF">AU252_22915</name>
</gene>
<dbReference type="EMBL" id="CP013748">
    <property type="protein sequence ID" value="ALV44140.1"/>
    <property type="molecule type" value="Genomic_DNA"/>
</dbReference>
<keyword evidence="5" id="KW-0489">Methyltransferase</keyword>
<dbReference type="RefSeq" id="WP_058930805.1">
    <property type="nucleotide sequence ID" value="NZ_CP013747.1"/>
</dbReference>
<keyword evidence="5" id="KW-0614">Plasmid</keyword>
<feature type="domain" description="Methyltransferase" evidence="3">
    <location>
        <begin position="46"/>
        <end position="136"/>
    </location>
</feature>
<proteinExistence type="predicted"/>
<dbReference type="Gene3D" id="3.40.50.150">
    <property type="entry name" value="Vaccinia Virus protein VP39"/>
    <property type="match status" value="1"/>
</dbReference>
<feature type="region of interest" description="Disordered" evidence="2">
    <location>
        <begin position="177"/>
        <end position="201"/>
    </location>
</feature>
<dbReference type="STRING" id="121292.AU252_11360"/>
<dbReference type="InterPro" id="IPR041698">
    <property type="entry name" value="Methyltransf_25"/>
</dbReference>
<dbReference type="CDD" id="cd02440">
    <property type="entry name" value="AdoMet_MTases"/>
    <property type="match status" value="1"/>
</dbReference>
<evidence type="ECO:0000313" key="5">
    <source>
        <dbReference type="EMBL" id="ALV44140.1"/>
    </source>
</evidence>
<dbReference type="KEGG" id="psul:AU252_22915"/>
<name>A0A0U3R4T6_9MICC</name>
<accession>A0A0U3R4T6</accession>
<dbReference type="InterPro" id="IPR029063">
    <property type="entry name" value="SAM-dependent_MTases_sf"/>
</dbReference>
<evidence type="ECO:0000313" key="4">
    <source>
        <dbReference type="EMBL" id="ALV41677.1"/>
    </source>
</evidence>
<keyword evidence="1 5" id="KW-0808">Transferase</keyword>
<evidence type="ECO:0000313" key="6">
    <source>
        <dbReference type="Proteomes" id="UP000065151"/>
    </source>
</evidence>
<geneLocation type="plasmid" evidence="5">
    <name>unnamed</name>
</geneLocation>
<dbReference type="GO" id="GO:0008168">
    <property type="term" value="F:methyltransferase activity"/>
    <property type="evidence" value="ECO:0007669"/>
    <property type="project" value="UniProtKB-KW"/>
</dbReference>
<organism evidence="5">
    <name type="scientific">Pseudarthrobacter sulfonivorans</name>
    <dbReference type="NCBI Taxonomy" id="121292"/>
    <lineage>
        <taxon>Bacteria</taxon>
        <taxon>Bacillati</taxon>
        <taxon>Actinomycetota</taxon>
        <taxon>Actinomycetes</taxon>
        <taxon>Micrococcales</taxon>
        <taxon>Micrococcaceae</taxon>
        <taxon>Pseudarthrobacter</taxon>
    </lineage>
</organism>
<protein>
    <submittedName>
        <fullName evidence="5">SAM-dependent methyltransferase</fullName>
    </submittedName>
</protein>
<dbReference type="Proteomes" id="UP000065151">
    <property type="component" value="Chromosome"/>
</dbReference>
<dbReference type="AlphaFoldDB" id="A0A0U3R4T6"/>
<evidence type="ECO:0000256" key="1">
    <source>
        <dbReference type="ARBA" id="ARBA00022679"/>
    </source>
</evidence>
<evidence type="ECO:0000256" key="2">
    <source>
        <dbReference type="SAM" id="MobiDB-lite"/>
    </source>
</evidence>
<dbReference type="SUPFAM" id="SSF53335">
    <property type="entry name" value="S-adenosyl-L-methionine-dependent methyltransferases"/>
    <property type="match status" value="1"/>
</dbReference>
<dbReference type="KEGG" id="psul:AU252_11360"/>
<evidence type="ECO:0000259" key="3">
    <source>
        <dbReference type="Pfam" id="PF13649"/>
    </source>
</evidence>
<dbReference type="Proteomes" id="UP000065151">
    <property type="component" value="Plasmid unnamed"/>
</dbReference>
<dbReference type="GO" id="GO:0032259">
    <property type="term" value="P:methylation"/>
    <property type="evidence" value="ECO:0007669"/>
    <property type="project" value="UniProtKB-KW"/>
</dbReference>
<dbReference type="PANTHER" id="PTHR43861">
    <property type="entry name" value="TRANS-ACONITATE 2-METHYLTRANSFERASE-RELATED"/>
    <property type="match status" value="1"/>
</dbReference>
<sequence length="201" mass="21568">MTDAEVETAYSKRAAEYTARFGSVESSHPADRKLVADWVAPLVGPVLDVGCGPGHWTKFLADQGAAVEGIDLVPAFIKQAEASFPGIPFRVASLTSLGVPEGYASGILAWYSLIHFEPDQVPSALRELARRLTPGGLLLLGLFEGDEITRFPHAVTPAYSWPVGDLSRILSAAGFETTSHQRRTDPGHRPHAAISARLSHS</sequence>
<reference evidence="5 6" key="1">
    <citation type="submission" date="2015-12" db="EMBL/GenBank/DDBJ databases">
        <authorList>
            <person name="Shamseldin A."/>
            <person name="Moawad H."/>
            <person name="Abd El-Rahim W.M."/>
            <person name="Sadowsky M.J."/>
        </authorList>
    </citation>
    <scope>NUCLEOTIDE SEQUENCE [LARGE SCALE GENOMIC DNA]</scope>
    <source>
        <strain evidence="5 6">Ar51</strain>
        <plasmid evidence="6">Plasmid</plasmid>
        <plasmid evidence="5">unnamed</plasmid>
    </source>
</reference>
<dbReference type="EMBL" id="CP013747">
    <property type="protein sequence ID" value="ALV41677.1"/>
    <property type="molecule type" value="Genomic_DNA"/>
</dbReference>
<dbReference type="Pfam" id="PF13649">
    <property type="entry name" value="Methyltransf_25"/>
    <property type="match status" value="1"/>
</dbReference>